<dbReference type="EMBL" id="SJZJ01000019">
    <property type="protein sequence ID" value="TCJ23006.1"/>
    <property type="molecule type" value="Genomic_DNA"/>
</dbReference>
<dbReference type="AlphaFoldDB" id="A0A4V2NZ80"/>
<proteinExistence type="predicted"/>
<dbReference type="RefSeq" id="WP_131583138.1">
    <property type="nucleotide sequence ID" value="NZ_SJZJ01000012.1"/>
</dbReference>
<organism evidence="3 4">
    <name type="scientific">Nocardioides jejuensis</name>
    <dbReference type="NCBI Taxonomy" id="2502782"/>
    <lineage>
        <taxon>Bacteria</taxon>
        <taxon>Bacillati</taxon>
        <taxon>Actinomycetota</taxon>
        <taxon>Actinomycetes</taxon>
        <taxon>Propionibacteriales</taxon>
        <taxon>Nocardioidaceae</taxon>
        <taxon>Nocardioides</taxon>
    </lineage>
</organism>
<dbReference type="Proteomes" id="UP000295453">
    <property type="component" value="Unassembled WGS sequence"/>
</dbReference>
<sequence length="137" mass="15420">MIVFAQGDGYGFGVVEGATGECLAWDGLYYDESLPTTTPLDQIQWDEWDDMSSKLVFNTQRDWFAGPLGEWMMPTYSLAKEAAELVSLWGSDPKEDGRHLGGSSLRCYVPITDETAFTEYLDAAEKRREGIRARFSE</sequence>
<keyword evidence="4" id="KW-1185">Reference proteome</keyword>
<reference evidence="3 4" key="1">
    <citation type="submission" date="2019-03" db="EMBL/GenBank/DDBJ databases">
        <authorList>
            <person name="Kim M.K.M."/>
        </authorList>
    </citation>
    <scope>NUCLEOTIDE SEQUENCE [LARGE SCALE GENOMIC DNA]</scope>
    <source>
        <strain evidence="3 4">18JY15-6</strain>
    </source>
</reference>
<gene>
    <name evidence="3" type="ORF">EPD65_08510</name>
    <name evidence="2" type="ORF">EPD65_11635</name>
    <name evidence="1" type="ORF">EPD65_16080</name>
</gene>
<evidence type="ECO:0000313" key="4">
    <source>
        <dbReference type="Proteomes" id="UP000295453"/>
    </source>
</evidence>
<evidence type="ECO:0000313" key="2">
    <source>
        <dbReference type="EMBL" id="TCJ23006.1"/>
    </source>
</evidence>
<comment type="caution">
    <text evidence="3">The sequence shown here is derived from an EMBL/GenBank/DDBJ whole genome shotgun (WGS) entry which is preliminary data.</text>
</comment>
<evidence type="ECO:0000313" key="3">
    <source>
        <dbReference type="EMBL" id="TCJ28022.1"/>
    </source>
</evidence>
<protein>
    <submittedName>
        <fullName evidence="3">Uncharacterized protein</fullName>
    </submittedName>
</protein>
<accession>A0A4V2NZ80</accession>
<evidence type="ECO:0000313" key="1">
    <source>
        <dbReference type="EMBL" id="TCJ20827.1"/>
    </source>
</evidence>
<name>A0A4V2NZ80_9ACTN</name>
<dbReference type="EMBL" id="SJZJ01000055">
    <property type="protein sequence ID" value="TCJ20827.1"/>
    <property type="molecule type" value="Genomic_DNA"/>
</dbReference>
<dbReference type="EMBL" id="SJZJ01000012">
    <property type="protein sequence ID" value="TCJ28022.1"/>
    <property type="molecule type" value="Genomic_DNA"/>
</dbReference>